<comment type="caution">
    <text evidence="1">The sequence shown here is derived from an EMBL/GenBank/DDBJ whole genome shotgun (WGS) entry which is preliminary data.</text>
</comment>
<dbReference type="RefSeq" id="WP_135497226.1">
    <property type="nucleotide sequence ID" value="NZ_SRLD01000013.1"/>
</dbReference>
<evidence type="ECO:0000313" key="2">
    <source>
        <dbReference type="Proteomes" id="UP000297739"/>
    </source>
</evidence>
<gene>
    <name evidence="1" type="ORF">E5J99_08120</name>
</gene>
<dbReference type="EMBL" id="SRLD01000013">
    <property type="protein sequence ID" value="TGE16947.1"/>
    <property type="molecule type" value="Genomic_DNA"/>
</dbReference>
<name>A0A4Z0PNR5_9BACT</name>
<protein>
    <submittedName>
        <fullName evidence="1">Uncharacterized protein</fullName>
    </submittedName>
</protein>
<dbReference type="Proteomes" id="UP000297739">
    <property type="component" value="Unassembled WGS sequence"/>
</dbReference>
<organism evidence="1 2">
    <name type="scientific">Hymenobacter elongatus</name>
    <dbReference type="NCBI Taxonomy" id="877208"/>
    <lineage>
        <taxon>Bacteria</taxon>
        <taxon>Pseudomonadati</taxon>
        <taxon>Bacteroidota</taxon>
        <taxon>Cytophagia</taxon>
        <taxon>Cytophagales</taxon>
        <taxon>Hymenobacteraceae</taxon>
        <taxon>Hymenobacter</taxon>
    </lineage>
</organism>
<keyword evidence="2" id="KW-1185">Reference proteome</keyword>
<dbReference type="OrthoDB" id="886935at2"/>
<proteinExistence type="predicted"/>
<sequence>MQQASTDVTIDGQVVKVGQVIYFTYVPGPRIREAICTQNTVPLLIPHLVLSNAGTTACPTAADR</sequence>
<reference evidence="1 2" key="1">
    <citation type="submission" date="2019-04" db="EMBL/GenBank/DDBJ databases">
        <authorList>
            <person name="Feng G."/>
            <person name="Zhang J."/>
            <person name="Zhu H."/>
        </authorList>
    </citation>
    <scope>NUCLEOTIDE SEQUENCE [LARGE SCALE GENOMIC DNA]</scope>
    <source>
        <strain evidence="1 2">JCM 17223</strain>
    </source>
</reference>
<evidence type="ECO:0000313" key="1">
    <source>
        <dbReference type="EMBL" id="TGE16947.1"/>
    </source>
</evidence>
<dbReference type="AlphaFoldDB" id="A0A4Z0PNR5"/>
<accession>A0A4Z0PNR5</accession>